<dbReference type="AlphaFoldDB" id="A0A9C6SY62"/>
<evidence type="ECO:0000313" key="1">
    <source>
        <dbReference type="Proteomes" id="UP000515160"/>
    </source>
</evidence>
<dbReference type="RefSeq" id="XP_051858018.1">
    <property type="nucleotide sequence ID" value="XM_052002058.1"/>
</dbReference>
<gene>
    <name evidence="2" type="primary">LOC127565050</name>
</gene>
<evidence type="ECO:0000313" key="2">
    <source>
        <dbReference type="RefSeq" id="XP_051858018.1"/>
    </source>
</evidence>
<dbReference type="OrthoDB" id="7862802at2759"/>
<name>A0A9C6SY62_DROAB</name>
<dbReference type="GeneID" id="127565050"/>
<dbReference type="Proteomes" id="UP000515160">
    <property type="component" value="Chromosome 2L"/>
</dbReference>
<reference evidence="2" key="1">
    <citation type="submission" date="2025-08" db="UniProtKB">
        <authorList>
            <consortium name="RefSeq"/>
        </authorList>
    </citation>
    <scope>IDENTIFICATION</scope>
    <source>
        <strain evidence="2">15112-1751.03</strain>
        <tissue evidence="2">Whole Adult</tissue>
    </source>
</reference>
<organism evidence="1 2">
    <name type="scientific">Drosophila albomicans</name>
    <name type="common">Fruit fly</name>
    <dbReference type="NCBI Taxonomy" id="7291"/>
    <lineage>
        <taxon>Eukaryota</taxon>
        <taxon>Metazoa</taxon>
        <taxon>Ecdysozoa</taxon>
        <taxon>Arthropoda</taxon>
        <taxon>Hexapoda</taxon>
        <taxon>Insecta</taxon>
        <taxon>Pterygota</taxon>
        <taxon>Neoptera</taxon>
        <taxon>Endopterygota</taxon>
        <taxon>Diptera</taxon>
        <taxon>Brachycera</taxon>
        <taxon>Muscomorpha</taxon>
        <taxon>Ephydroidea</taxon>
        <taxon>Drosophilidae</taxon>
        <taxon>Drosophila</taxon>
    </lineage>
</organism>
<accession>A0A9C6SY62</accession>
<keyword evidence="1" id="KW-1185">Reference proteome</keyword>
<proteinExistence type="predicted"/>
<protein>
    <submittedName>
        <fullName evidence="2">Uncharacterized protein LOC127565050</fullName>
    </submittedName>
</protein>
<sequence length="173" mass="20259">MMCNSFLQNTLDAMEQLEMAFEQSLRAIDNISHRYQLVSNLKSKADIRQQSYEAEIMAAITEPTFTKISEPKKCKKRKKLKRSIKKKYRTEESQTDPIDIEEEEFANNCICKYENKADFDSDSCDPDEDMEDFSSTWHNTNWDYSDKEDKLCPGISHYCSFCQCETVCFNLDS</sequence>